<feature type="transmembrane region" description="Helical" evidence="6">
    <location>
        <begin position="14"/>
        <end position="32"/>
    </location>
</feature>
<evidence type="ECO:0000256" key="6">
    <source>
        <dbReference type="SAM" id="Phobius"/>
    </source>
</evidence>
<keyword evidence="5 6" id="KW-0472">Membrane</keyword>
<feature type="transmembrane region" description="Helical" evidence="6">
    <location>
        <begin position="174"/>
        <end position="193"/>
    </location>
</feature>
<keyword evidence="4 6" id="KW-1133">Transmembrane helix</keyword>
<dbReference type="EMBL" id="DSGB01000002">
    <property type="protein sequence ID" value="HER95121.1"/>
    <property type="molecule type" value="Genomic_DNA"/>
</dbReference>
<feature type="transmembrane region" description="Helical" evidence="6">
    <location>
        <begin position="368"/>
        <end position="389"/>
    </location>
</feature>
<dbReference type="InterPro" id="IPR036259">
    <property type="entry name" value="MFS_trans_sf"/>
</dbReference>
<feature type="transmembrane region" description="Helical" evidence="6">
    <location>
        <begin position="214"/>
        <end position="233"/>
    </location>
</feature>
<keyword evidence="2" id="KW-1003">Cell membrane</keyword>
<evidence type="ECO:0000313" key="7">
    <source>
        <dbReference type="EMBL" id="HER95121.1"/>
    </source>
</evidence>
<proteinExistence type="predicted"/>
<comment type="subcellular location">
    <subcellularLocation>
        <location evidence="1">Cell membrane</location>
        <topology evidence="1">Multi-pass membrane protein</topology>
    </subcellularLocation>
</comment>
<dbReference type="GO" id="GO:0022857">
    <property type="term" value="F:transmembrane transporter activity"/>
    <property type="evidence" value="ECO:0007669"/>
    <property type="project" value="InterPro"/>
</dbReference>
<feature type="transmembrane region" description="Helical" evidence="6">
    <location>
        <begin position="253"/>
        <end position="275"/>
    </location>
</feature>
<dbReference type="AlphaFoldDB" id="A0A7V2F582"/>
<organism evidence="7">
    <name type="scientific">Rhodothermus marinus</name>
    <name type="common">Rhodothermus obamensis</name>
    <dbReference type="NCBI Taxonomy" id="29549"/>
    <lineage>
        <taxon>Bacteria</taxon>
        <taxon>Pseudomonadati</taxon>
        <taxon>Rhodothermota</taxon>
        <taxon>Rhodothermia</taxon>
        <taxon>Rhodothermales</taxon>
        <taxon>Rhodothermaceae</taxon>
        <taxon>Rhodothermus</taxon>
    </lineage>
</organism>
<reference evidence="7" key="1">
    <citation type="journal article" date="2020" name="mSystems">
        <title>Genome- and Community-Level Interaction Insights into Carbon Utilization and Element Cycling Functions of Hydrothermarchaeota in Hydrothermal Sediment.</title>
        <authorList>
            <person name="Zhou Z."/>
            <person name="Liu Y."/>
            <person name="Xu W."/>
            <person name="Pan J."/>
            <person name="Luo Z.H."/>
            <person name="Li M."/>
        </authorList>
    </citation>
    <scope>NUCLEOTIDE SEQUENCE [LARGE SCALE GENOMIC DNA]</scope>
    <source>
        <strain evidence="7">SpSt-143</strain>
    </source>
</reference>
<accession>A0A7V2F582</accession>
<evidence type="ECO:0000256" key="4">
    <source>
        <dbReference type="ARBA" id="ARBA00022989"/>
    </source>
</evidence>
<evidence type="ECO:0000256" key="5">
    <source>
        <dbReference type="ARBA" id="ARBA00023136"/>
    </source>
</evidence>
<name>A0A7V2F582_RHOMR</name>
<dbReference type="PANTHER" id="PTHR42688">
    <property type="entry name" value="CONSERVED PROTEIN"/>
    <property type="match status" value="1"/>
</dbReference>
<dbReference type="InterPro" id="IPR011701">
    <property type="entry name" value="MFS"/>
</dbReference>
<feature type="transmembrane region" description="Helical" evidence="6">
    <location>
        <begin position="38"/>
        <end position="60"/>
    </location>
</feature>
<keyword evidence="3 6" id="KW-0812">Transmembrane</keyword>
<sequence length="393" mass="41410">MPKEVSPEILTRQAWRLVVLLGVVSLLADLTYEGARSLIGPYLGWLGASAVAVGVVAGAGELVGYSLRLLSGYLSDRTRRYWTFTLLGYGINLLAVPALALAGRWEVAAALIVAERVGKALRTPARDALLAYATAHVGHGRGFGLHEALDQIGAVAGPLFLSGLLLTGSGYREAFAMLLWPALLALAVLGWTCQQAPHFHDASDTSRSEHTRPLPRLFWLYLAGAALLAAGYADFPLIAYHFRHANVLSEAHIPLAYAWAMAVDALAAVGLGALFDRKGILVLAIAIASGAAAAPLVFLGGKGAAWVGMALWGVGMGAQESILRASLAQMITPAHRGKAFGVFHAVFGLFWFIGSAVLGLLYTTSRGALVAVATGLQLVSAIVFGWLALQPKR</sequence>
<dbReference type="CDD" id="cd17370">
    <property type="entry name" value="MFS_MJ1317_like"/>
    <property type="match status" value="1"/>
</dbReference>
<evidence type="ECO:0000256" key="2">
    <source>
        <dbReference type="ARBA" id="ARBA00022475"/>
    </source>
</evidence>
<dbReference type="GO" id="GO:0005886">
    <property type="term" value="C:plasma membrane"/>
    <property type="evidence" value="ECO:0007669"/>
    <property type="project" value="UniProtKB-SubCell"/>
</dbReference>
<feature type="transmembrane region" description="Helical" evidence="6">
    <location>
        <begin position="280"/>
        <end position="298"/>
    </location>
</feature>
<dbReference type="Pfam" id="PF07690">
    <property type="entry name" value="MFS_1"/>
    <property type="match status" value="1"/>
</dbReference>
<evidence type="ECO:0000256" key="3">
    <source>
        <dbReference type="ARBA" id="ARBA00022692"/>
    </source>
</evidence>
<comment type="caution">
    <text evidence="7">The sequence shown here is derived from an EMBL/GenBank/DDBJ whole genome shotgun (WGS) entry which is preliminary data.</text>
</comment>
<dbReference type="SUPFAM" id="SSF103473">
    <property type="entry name" value="MFS general substrate transporter"/>
    <property type="match status" value="1"/>
</dbReference>
<dbReference type="Gene3D" id="1.20.1250.20">
    <property type="entry name" value="MFS general substrate transporter like domains"/>
    <property type="match status" value="2"/>
</dbReference>
<dbReference type="InterPro" id="IPR052425">
    <property type="entry name" value="Uncharacterized_MFS-type"/>
</dbReference>
<evidence type="ECO:0000256" key="1">
    <source>
        <dbReference type="ARBA" id="ARBA00004651"/>
    </source>
</evidence>
<feature type="transmembrane region" description="Helical" evidence="6">
    <location>
        <begin position="81"/>
        <end position="102"/>
    </location>
</feature>
<protein>
    <submittedName>
        <fullName evidence="7">MFS transporter</fullName>
    </submittedName>
</protein>
<dbReference type="PANTHER" id="PTHR42688:SF1">
    <property type="entry name" value="BLR5212 PROTEIN"/>
    <property type="match status" value="1"/>
</dbReference>
<feature type="transmembrane region" description="Helical" evidence="6">
    <location>
        <begin position="339"/>
        <end position="362"/>
    </location>
</feature>
<gene>
    <name evidence="7" type="ORF">ENO59_01155</name>
</gene>